<sequence>MQETWLHQIWGNRLYESLTFEPHPCIPEGVTPIVIDPGRYNTNGGPDFSNLKLRIGSLTWAGNGEIHCHTTDWLRHGHQLDPAYNNVLLHIVLQDDGPISLQAGTPPITCRMQINPDLLAIAQQLTEAPQIPRCGEACSQLPEEVQDDWFAQLTHERLDKKCQQIEAAMSFFKGDLAAVTHLFLMRYLGAKVNHDAFEQIARRLSPSILLKHKSSPLALEALLLGMGGLLESDPISPEVDQYRERLGEEFTFLAHKYHLSPLPPGTIRMLRLRPSAFPHRRLAYLAALYYHSDNLPGELLRTSSLAHLEQLLMVTPSDYWQRHYHWGSESHAQLGTIGRATIESIAINVVIPLQYYLTKERDLLGLSLVSDSLMSAHDLPAERNSVVRRFVHEGLHPRSAYDTQALLELYGSYCEPRRCWLCPVGRKLLQNYGAMTLPPSIGEEKCK</sequence>
<proteinExistence type="predicted"/>
<dbReference type="RefSeq" id="WP_013760187.1">
    <property type="nucleotide sequence ID" value="NC_015501.1"/>
</dbReference>
<evidence type="ECO:0000313" key="2">
    <source>
        <dbReference type="Proteomes" id="UP000006545"/>
    </source>
</evidence>
<dbReference type="Pfam" id="PF11013">
    <property type="entry name" value="DUF2851"/>
    <property type="match status" value="1"/>
</dbReference>
<dbReference type="AlphaFoldDB" id="F4KJR5"/>
<evidence type="ECO:0008006" key="3">
    <source>
        <dbReference type="Google" id="ProtNLM"/>
    </source>
</evidence>
<dbReference type="InterPro" id="IPR021272">
    <property type="entry name" value="DUF2851"/>
</dbReference>
<dbReference type="OrthoDB" id="1005072at2"/>
<gene>
    <name evidence="1" type="ordered locus">Poras_0692</name>
</gene>
<name>F4KJR5_PORAD</name>
<reference evidence="2" key="1">
    <citation type="submission" date="2011-04" db="EMBL/GenBank/DDBJ databases">
        <title>The complete genome of Porphyromonas asaccharolytica DSM 20707.</title>
        <authorList>
            <person name="Lucas S."/>
            <person name="Han J."/>
            <person name="Lapidus A."/>
            <person name="Bruce D."/>
            <person name="Goodwin L."/>
            <person name="Pitluck S."/>
            <person name="Peters L."/>
            <person name="Kyrpides N."/>
            <person name="Mavromatis K."/>
            <person name="Ivanova N."/>
            <person name="Ovchinnikova G."/>
            <person name="Pagani I."/>
            <person name="Lu M."/>
            <person name="Detter J.C."/>
            <person name="Tapia R."/>
            <person name="Han C."/>
            <person name="Land M."/>
            <person name="Hauser L."/>
            <person name="Markowitz V."/>
            <person name="Cheng J.-F."/>
            <person name="Hugenholtz P."/>
            <person name="Woyke T."/>
            <person name="Wu D."/>
            <person name="Gronow S."/>
            <person name="Wellnitz S."/>
            <person name="Brambilla E."/>
            <person name="Klenk H.-P."/>
            <person name="Eisen J.A."/>
        </authorList>
    </citation>
    <scope>NUCLEOTIDE SEQUENCE [LARGE SCALE GENOMIC DNA]</scope>
    <source>
        <strain evidence="2">ATCC 25260 / DSM 20707 / VPI 4198</strain>
    </source>
</reference>
<organism evidence="1 2">
    <name type="scientific">Porphyromonas asaccharolytica (strain ATCC 25260 / DSM 20707 / BCRC 10618 / CCUG 7834 / JCM 6326 / LMG 13178 / VPI 4198 / B440)</name>
    <name type="common">Bacteroides asaccharolyticus</name>
    <dbReference type="NCBI Taxonomy" id="879243"/>
    <lineage>
        <taxon>Bacteria</taxon>
        <taxon>Pseudomonadati</taxon>
        <taxon>Bacteroidota</taxon>
        <taxon>Bacteroidia</taxon>
        <taxon>Bacteroidales</taxon>
        <taxon>Porphyromonadaceae</taxon>
        <taxon>Porphyromonas</taxon>
    </lineage>
</organism>
<keyword evidence="2" id="KW-1185">Reference proteome</keyword>
<protein>
    <recommendedName>
        <fullName evidence="3">DUF2851 domain-containing protein</fullName>
    </recommendedName>
</protein>
<accession>F4KJR5</accession>
<dbReference type="STRING" id="879243.Poras_0692"/>
<dbReference type="KEGG" id="pah:Poras_0692"/>
<dbReference type="eggNOG" id="ENOG502Z7XW">
    <property type="taxonomic scope" value="Bacteria"/>
</dbReference>
<dbReference type="HOGENOM" id="CLU_044582_0_0_10"/>
<dbReference type="EMBL" id="CP002689">
    <property type="protein sequence ID" value="AEE12642.1"/>
    <property type="molecule type" value="Genomic_DNA"/>
</dbReference>
<dbReference type="Proteomes" id="UP000006545">
    <property type="component" value="Chromosome"/>
</dbReference>
<evidence type="ECO:0000313" key="1">
    <source>
        <dbReference type="EMBL" id="AEE12642.1"/>
    </source>
</evidence>